<comment type="caution">
    <text evidence="2">The sequence shown here is derived from an EMBL/GenBank/DDBJ whole genome shotgun (WGS) entry which is preliminary data.</text>
</comment>
<feature type="region of interest" description="Disordered" evidence="1">
    <location>
        <begin position="1"/>
        <end position="28"/>
    </location>
</feature>
<dbReference type="Proteomes" id="UP000311605">
    <property type="component" value="Unassembled WGS sequence"/>
</dbReference>
<dbReference type="EMBL" id="VDMN01000001">
    <property type="protein sequence ID" value="TNM64881.1"/>
    <property type="molecule type" value="Genomic_DNA"/>
</dbReference>
<feature type="compositionally biased region" description="Low complexity" evidence="1">
    <location>
        <begin position="1"/>
        <end position="13"/>
    </location>
</feature>
<protein>
    <submittedName>
        <fullName evidence="2">Uncharacterized protein</fullName>
    </submittedName>
</protein>
<name>A0A5C4XPJ1_9HYPH</name>
<dbReference type="OrthoDB" id="7864523at2"/>
<dbReference type="AlphaFoldDB" id="A0A5C4XPJ1"/>
<evidence type="ECO:0000313" key="3">
    <source>
        <dbReference type="Proteomes" id="UP000311605"/>
    </source>
</evidence>
<gene>
    <name evidence="2" type="ORF">FHP24_00815</name>
</gene>
<keyword evidence="3" id="KW-1185">Reference proteome</keyword>
<proteinExistence type="predicted"/>
<dbReference type="RefSeq" id="WP_139671529.1">
    <property type="nucleotide sequence ID" value="NZ_VDMN01000001.1"/>
</dbReference>
<feature type="compositionally biased region" description="Basic and acidic residues" evidence="1">
    <location>
        <begin position="14"/>
        <end position="25"/>
    </location>
</feature>
<organism evidence="2 3">
    <name type="scientific">Aliirhizobium smilacinae</name>
    <dbReference type="NCBI Taxonomy" id="1395944"/>
    <lineage>
        <taxon>Bacteria</taxon>
        <taxon>Pseudomonadati</taxon>
        <taxon>Pseudomonadota</taxon>
        <taxon>Alphaproteobacteria</taxon>
        <taxon>Hyphomicrobiales</taxon>
        <taxon>Rhizobiaceae</taxon>
        <taxon>Aliirhizobium</taxon>
    </lineage>
</organism>
<evidence type="ECO:0000256" key="1">
    <source>
        <dbReference type="SAM" id="MobiDB-lite"/>
    </source>
</evidence>
<sequence length="100" mass="11218">MSKPPKPKQSASKAPKEPSLEHSEFSGEFEDDDVTVLVDIFREAGTNGDWTLEVISQTEVVTTWEENFETDQAAWEEFLATAERDGVKSFLEEDDAPSVH</sequence>
<reference evidence="2 3" key="1">
    <citation type="submission" date="2019-06" db="EMBL/GenBank/DDBJ databases">
        <title>The draft genome of Rhizobium smilacinae PTYR-5.</title>
        <authorList>
            <person name="Liu L."/>
            <person name="Li L."/>
            <person name="Zhang X."/>
        </authorList>
    </citation>
    <scope>NUCLEOTIDE SEQUENCE [LARGE SCALE GENOMIC DNA]</scope>
    <source>
        <strain evidence="2 3">PTYR-5</strain>
    </source>
</reference>
<evidence type="ECO:0000313" key="2">
    <source>
        <dbReference type="EMBL" id="TNM64881.1"/>
    </source>
</evidence>
<accession>A0A5C4XPJ1</accession>